<keyword evidence="2" id="KW-0732">Signal</keyword>
<dbReference type="PROSITE" id="PS51257">
    <property type="entry name" value="PROKAR_LIPOPROTEIN"/>
    <property type="match status" value="1"/>
</dbReference>
<dbReference type="EMBL" id="CAJVCH010517808">
    <property type="protein sequence ID" value="CAG7821664.1"/>
    <property type="molecule type" value="Genomic_DNA"/>
</dbReference>
<protein>
    <recommendedName>
        <fullName evidence="3">EB domain-containing protein</fullName>
    </recommendedName>
</protein>
<evidence type="ECO:0000256" key="2">
    <source>
        <dbReference type="SAM" id="SignalP"/>
    </source>
</evidence>
<evidence type="ECO:0000256" key="1">
    <source>
        <dbReference type="SAM" id="MobiDB-lite"/>
    </source>
</evidence>
<feature type="domain" description="EB" evidence="3">
    <location>
        <begin position="152"/>
        <end position="189"/>
    </location>
</feature>
<dbReference type="PANTHER" id="PTHR39069:SF8">
    <property type="entry name" value="FI17111P1"/>
    <property type="match status" value="1"/>
</dbReference>
<dbReference type="AlphaFoldDB" id="A0A8J2KYD1"/>
<keyword evidence="5" id="KW-1185">Reference proteome</keyword>
<dbReference type="Pfam" id="PF01683">
    <property type="entry name" value="EB"/>
    <property type="match status" value="1"/>
</dbReference>
<evidence type="ECO:0000313" key="5">
    <source>
        <dbReference type="Proteomes" id="UP000708208"/>
    </source>
</evidence>
<proteinExistence type="predicted"/>
<feature type="chain" id="PRO_5035189943" description="EB domain-containing protein" evidence="2">
    <location>
        <begin position="24"/>
        <end position="323"/>
    </location>
</feature>
<feature type="region of interest" description="Disordered" evidence="1">
    <location>
        <begin position="284"/>
        <end position="306"/>
    </location>
</feature>
<accession>A0A8J2KYD1</accession>
<dbReference type="Proteomes" id="UP000708208">
    <property type="component" value="Unassembled WGS sequence"/>
</dbReference>
<evidence type="ECO:0000259" key="3">
    <source>
        <dbReference type="Pfam" id="PF01683"/>
    </source>
</evidence>
<gene>
    <name evidence="4" type="ORF">AFUS01_LOCUS31989</name>
</gene>
<name>A0A8J2KYD1_9HEXA</name>
<dbReference type="PANTHER" id="PTHR39069">
    <property type="entry name" value="ECDYSONE-INDUCIBLE GENE E1, ISOFORM A"/>
    <property type="match status" value="1"/>
</dbReference>
<evidence type="ECO:0000313" key="4">
    <source>
        <dbReference type="EMBL" id="CAG7821664.1"/>
    </source>
</evidence>
<feature type="signal peptide" evidence="2">
    <location>
        <begin position="1"/>
        <end position="23"/>
    </location>
</feature>
<dbReference type="InterPro" id="IPR006149">
    <property type="entry name" value="EB_dom"/>
</dbReference>
<dbReference type="OrthoDB" id="504708at2759"/>
<sequence>MKTIKVSVLTSLIINLSLIACHSSLRSYTKEYGESCNHLEKCNYRHWLKCHAGTCECADPDQMLFIQSNSKFFSFFSSRATLMDKKSCRARVSESCKREYFVDDENNSIVAPVLSKPQEWSIPKQTQLCVENAYCHPHGICRCNFNYALNTRDGSCLKFREFSEICDRDSQCHPDHFLKCRRGICQCDPLLKYDREKKKCSAGPGDKCVLSLNRRGKIIDNCVQNSTCHMGQCKCSRGYVTDMSIRLCSRDYGYFCSEDFPCVDNFKEEYICVNSTCICNQDPEPTEYDEKSQGCRRQGNRGSDSQRPSLWKLALAFLASFLL</sequence>
<reference evidence="4" key="1">
    <citation type="submission" date="2021-06" db="EMBL/GenBank/DDBJ databases">
        <authorList>
            <person name="Hodson N. C."/>
            <person name="Mongue J. A."/>
            <person name="Jaron S. K."/>
        </authorList>
    </citation>
    <scope>NUCLEOTIDE SEQUENCE</scope>
</reference>
<comment type="caution">
    <text evidence="4">The sequence shown here is derived from an EMBL/GenBank/DDBJ whole genome shotgun (WGS) entry which is preliminary data.</text>
</comment>
<organism evidence="4 5">
    <name type="scientific">Allacma fusca</name>
    <dbReference type="NCBI Taxonomy" id="39272"/>
    <lineage>
        <taxon>Eukaryota</taxon>
        <taxon>Metazoa</taxon>
        <taxon>Ecdysozoa</taxon>
        <taxon>Arthropoda</taxon>
        <taxon>Hexapoda</taxon>
        <taxon>Collembola</taxon>
        <taxon>Symphypleona</taxon>
        <taxon>Sminthuridae</taxon>
        <taxon>Allacma</taxon>
    </lineage>
</organism>